<keyword evidence="2" id="KW-0805">Transcription regulation</keyword>
<evidence type="ECO:0000256" key="1">
    <source>
        <dbReference type="ARBA" id="ARBA00010641"/>
    </source>
</evidence>
<dbReference type="GO" id="GO:0016987">
    <property type="term" value="F:sigma factor activity"/>
    <property type="evidence" value="ECO:0007669"/>
    <property type="project" value="UniProtKB-KW"/>
</dbReference>
<evidence type="ECO:0000256" key="3">
    <source>
        <dbReference type="ARBA" id="ARBA00023082"/>
    </source>
</evidence>
<dbReference type="Gene3D" id="1.10.1740.10">
    <property type="match status" value="1"/>
</dbReference>
<dbReference type="Pfam" id="PF04542">
    <property type="entry name" value="Sigma70_r2"/>
    <property type="match status" value="1"/>
</dbReference>
<dbReference type="Pfam" id="PF08281">
    <property type="entry name" value="Sigma70_r4_2"/>
    <property type="match status" value="1"/>
</dbReference>
<evidence type="ECO:0000313" key="9">
    <source>
        <dbReference type="Proteomes" id="UP000298774"/>
    </source>
</evidence>
<evidence type="ECO:0000256" key="5">
    <source>
        <dbReference type="SAM" id="MobiDB-lite"/>
    </source>
</evidence>
<feature type="region of interest" description="Disordered" evidence="5">
    <location>
        <begin position="188"/>
        <end position="227"/>
    </location>
</feature>
<dbReference type="GO" id="GO:0003677">
    <property type="term" value="F:DNA binding"/>
    <property type="evidence" value="ECO:0007669"/>
    <property type="project" value="InterPro"/>
</dbReference>
<dbReference type="InterPro" id="IPR013249">
    <property type="entry name" value="RNA_pol_sigma70_r4_t2"/>
</dbReference>
<evidence type="ECO:0000259" key="6">
    <source>
        <dbReference type="Pfam" id="PF04542"/>
    </source>
</evidence>
<comment type="similarity">
    <text evidence="1">Belongs to the sigma-70 factor family. ECF subfamily.</text>
</comment>
<dbReference type="GO" id="GO:0006352">
    <property type="term" value="P:DNA-templated transcription initiation"/>
    <property type="evidence" value="ECO:0007669"/>
    <property type="project" value="InterPro"/>
</dbReference>
<dbReference type="InterPro" id="IPR014284">
    <property type="entry name" value="RNA_pol_sigma-70_dom"/>
</dbReference>
<evidence type="ECO:0000256" key="2">
    <source>
        <dbReference type="ARBA" id="ARBA00023015"/>
    </source>
</evidence>
<dbReference type="Gene3D" id="1.10.10.10">
    <property type="entry name" value="Winged helix-like DNA-binding domain superfamily/Winged helix DNA-binding domain"/>
    <property type="match status" value="1"/>
</dbReference>
<feature type="compositionally biased region" description="Pro residues" evidence="5">
    <location>
        <begin position="193"/>
        <end position="208"/>
    </location>
</feature>
<evidence type="ECO:0000256" key="4">
    <source>
        <dbReference type="ARBA" id="ARBA00023163"/>
    </source>
</evidence>
<gene>
    <name evidence="8" type="ORF">D3868_21215</name>
</gene>
<dbReference type="PANTHER" id="PTHR43133">
    <property type="entry name" value="RNA POLYMERASE ECF-TYPE SIGMA FACTO"/>
    <property type="match status" value="1"/>
</dbReference>
<dbReference type="EMBL" id="CP032340">
    <property type="protein sequence ID" value="QCO11497.1"/>
    <property type="molecule type" value="Genomic_DNA"/>
</dbReference>
<feature type="region of interest" description="Disordered" evidence="5">
    <location>
        <begin position="266"/>
        <end position="285"/>
    </location>
</feature>
<dbReference type="AlphaFoldDB" id="A0A4D8QM60"/>
<proteinExistence type="inferred from homology"/>
<keyword evidence="8" id="KW-0614">Plasmid</keyword>
<organism evidence="8 9">
    <name type="scientific">Azospirillum brasilense</name>
    <dbReference type="NCBI Taxonomy" id="192"/>
    <lineage>
        <taxon>Bacteria</taxon>
        <taxon>Pseudomonadati</taxon>
        <taxon>Pseudomonadota</taxon>
        <taxon>Alphaproteobacteria</taxon>
        <taxon>Rhodospirillales</taxon>
        <taxon>Azospirillaceae</taxon>
        <taxon>Azospirillum</taxon>
    </lineage>
</organism>
<reference evidence="8 9" key="1">
    <citation type="submission" date="2018-09" db="EMBL/GenBank/DDBJ databases">
        <title>Whole genome based analysis of evolution and adaptive divergence in Indian and Brazilian strains of Azospirillum brasilense.</title>
        <authorList>
            <person name="Singh C."/>
            <person name="Tripathi A.K."/>
        </authorList>
    </citation>
    <scope>NUCLEOTIDE SEQUENCE [LARGE SCALE GENOMIC DNA]</scope>
    <source>
        <strain evidence="8 9">MTCC4038</strain>
        <plasmid evidence="8 9">p1</plasmid>
    </source>
</reference>
<dbReference type="InterPro" id="IPR007627">
    <property type="entry name" value="RNA_pol_sigma70_r2"/>
</dbReference>
<dbReference type="NCBIfam" id="TIGR02937">
    <property type="entry name" value="sigma70-ECF"/>
    <property type="match status" value="1"/>
</dbReference>
<protein>
    <submittedName>
        <fullName evidence="8">Sigma-70 family RNA polymerase sigma factor</fullName>
    </submittedName>
</protein>
<feature type="domain" description="RNA polymerase sigma factor 70 region 4 type 2" evidence="7">
    <location>
        <begin position="129"/>
        <end position="180"/>
    </location>
</feature>
<keyword evidence="4" id="KW-0804">Transcription</keyword>
<dbReference type="PANTHER" id="PTHR43133:SF25">
    <property type="entry name" value="RNA POLYMERASE SIGMA FACTOR RFAY-RELATED"/>
    <property type="match status" value="1"/>
</dbReference>
<dbReference type="InterPro" id="IPR013325">
    <property type="entry name" value="RNA_pol_sigma_r2"/>
</dbReference>
<dbReference type="CDD" id="cd06171">
    <property type="entry name" value="Sigma70_r4"/>
    <property type="match status" value="1"/>
</dbReference>
<dbReference type="InterPro" id="IPR036388">
    <property type="entry name" value="WH-like_DNA-bd_sf"/>
</dbReference>
<dbReference type="InterPro" id="IPR013324">
    <property type="entry name" value="RNA_pol_sigma_r3/r4-like"/>
</dbReference>
<evidence type="ECO:0000313" key="8">
    <source>
        <dbReference type="EMBL" id="QCO11497.1"/>
    </source>
</evidence>
<evidence type="ECO:0000259" key="7">
    <source>
        <dbReference type="Pfam" id="PF08281"/>
    </source>
</evidence>
<dbReference type="InterPro" id="IPR039425">
    <property type="entry name" value="RNA_pol_sigma-70-like"/>
</dbReference>
<dbReference type="SUPFAM" id="SSF88946">
    <property type="entry name" value="Sigma2 domain of RNA polymerase sigma factors"/>
    <property type="match status" value="1"/>
</dbReference>
<geneLocation type="plasmid" evidence="8 9">
    <name>p1</name>
</geneLocation>
<sequence>MPNAASWTSGARQRLSACRLPAASSKQGFGMPTSFREDLLTCIPELRRYAFKLAGEHAAAEDLVQDCLERALRNADKFEPGTNLEAWLMTILKHLFFTECRCRHRRPQVELDEYDGVIPPPQIARVALDEVGEAIRALPPRQRDLIQLVTIDGVSYQDAANHLGVPVGTIRSRLSRAREQVRHNLERKRTVRPPAPHAVPSTPAPPPSIEAFSPDTAAPTPRMHRPRPSALPVFLAAQCRRIALGAGRMPRTAAAPRWRRLRRGPARECNRTRGPPPAKGDRRLSNGFRSWSFRILGAAA</sequence>
<accession>A0A4D8QM60</accession>
<name>A0A4D8QM60_AZOBR</name>
<dbReference type="Proteomes" id="UP000298774">
    <property type="component" value="Plasmid p1"/>
</dbReference>
<dbReference type="SUPFAM" id="SSF88659">
    <property type="entry name" value="Sigma3 and sigma4 domains of RNA polymerase sigma factors"/>
    <property type="match status" value="1"/>
</dbReference>
<feature type="domain" description="RNA polymerase sigma-70 region 2" evidence="6">
    <location>
        <begin position="43"/>
        <end position="105"/>
    </location>
</feature>
<keyword evidence="3" id="KW-0731">Sigma factor</keyword>